<gene>
    <name evidence="2" type="ORF">EOS_28745</name>
</gene>
<dbReference type="InterPro" id="IPR027843">
    <property type="entry name" value="DUF4440"/>
</dbReference>
<dbReference type="SUPFAM" id="SSF54427">
    <property type="entry name" value="NTF2-like"/>
    <property type="match status" value="1"/>
</dbReference>
<dbReference type="Proteomes" id="UP000035963">
    <property type="component" value="Unassembled WGS sequence"/>
</dbReference>
<dbReference type="OrthoDB" id="8018097at2"/>
<proteinExistence type="predicted"/>
<evidence type="ECO:0000313" key="3">
    <source>
        <dbReference type="Proteomes" id="UP000035963"/>
    </source>
</evidence>
<evidence type="ECO:0000259" key="1">
    <source>
        <dbReference type="Pfam" id="PF14534"/>
    </source>
</evidence>
<dbReference type="AlphaFoldDB" id="A0A0J1CQY3"/>
<name>A0A0J1CQY3_9BURK</name>
<dbReference type="Gene3D" id="3.10.450.50">
    <property type="match status" value="1"/>
</dbReference>
<accession>A0A0J1CQY3</accession>
<organism evidence="2 3">
    <name type="scientific">Caballeronia mineralivorans PML1(12)</name>
    <dbReference type="NCBI Taxonomy" id="908627"/>
    <lineage>
        <taxon>Bacteria</taxon>
        <taxon>Pseudomonadati</taxon>
        <taxon>Pseudomonadota</taxon>
        <taxon>Betaproteobacteria</taxon>
        <taxon>Burkholderiales</taxon>
        <taxon>Burkholderiaceae</taxon>
        <taxon>Caballeronia</taxon>
    </lineage>
</organism>
<keyword evidence="3" id="KW-1185">Reference proteome</keyword>
<dbReference type="Pfam" id="PF14534">
    <property type="entry name" value="DUF4440"/>
    <property type="match status" value="1"/>
</dbReference>
<dbReference type="PATRIC" id="fig|908627.4.peg.6429"/>
<evidence type="ECO:0000313" key="2">
    <source>
        <dbReference type="EMBL" id="KLU22726.1"/>
    </source>
</evidence>
<dbReference type="InterPro" id="IPR032710">
    <property type="entry name" value="NTF2-like_dom_sf"/>
</dbReference>
<feature type="domain" description="DUF4440" evidence="1">
    <location>
        <begin position="13"/>
        <end position="120"/>
    </location>
</feature>
<reference evidence="2 3" key="1">
    <citation type="journal article" date="2015" name="Genome Announc.">
        <title>Draft Genome Sequence of Burkholderia sp. Strain PML1(12), an Ectomycorrhizosphere-Inhabiting Bacterium with Effective Mineral-Weathering Ability.</title>
        <authorList>
            <person name="Uroz S."/>
            <person name="Oger P."/>
        </authorList>
    </citation>
    <scope>NUCLEOTIDE SEQUENCE [LARGE SCALE GENOMIC DNA]</scope>
    <source>
        <strain evidence="3">PML1(12)</strain>
    </source>
</reference>
<dbReference type="EMBL" id="AEJF01000173">
    <property type="protein sequence ID" value="KLU22726.1"/>
    <property type="molecule type" value="Genomic_DNA"/>
</dbReference>
<dbReference type="RefSeq" id="WP_047895586.1">
    <property type="nucleotide sequence ID" value="NZ_AEJF01000173.1"/>
</dbReference>
<comment type="caution">
    <text evidence="2">The sequence shown here is derived from an EMBL/GenBank/DDBJ whole genome shotgun (WGS) entry which is preliminary data.</text>
</comment>
<protein>
    <recommendedName>
        <fullName evidence="1">DUF4440 domain-containing protein</fullName>
    </recommendedName>
</protein>
<sequence length="131" mass="14954">MPAQPIETLIEAIRELERDRFRAMVDGDGELLDTLLAENASYVHTNGKRETKRQFIDAITAGRRRYRQIEIQSQELIPGGRDTWIVYGRALLEMESKNGALLFPIAYTAIHIQLDGQWQLLAMQATRVALD</sequence>